<proteinExistence type="predicted"/>
<evidence type="ECO:0000313" key="1">
    <source>
        <dbReference type="EMBL" id="TDL21100.1"/>
    </source>
</evidence>
<dbReference type="Proteomes" id="UP000294933">
    <property type="component" value="Unassembled WGS sequence"/>
</dbReference>
<dbReference type="EMBL" id="ML170183">
    <property type="protein sequence ID" value="TDL21100.1"/>
    <property type="molecule type" value="Genomic_DNA"/>
</dbReference>
<evidence type="ECO:0000313" key="2">
    <source>
        <dbReference type="Proteomes" id="UP000294933"/>
    </source>
</evidence>
<organism evidence="1 2">
    <name type="scientific">Rickenella mellea</name>
    <dbReference type="NCBI Taxonomy" id="50990"/>
    <lineage>
        <taxon>Eukaryota</taxon>
        <taxon>Fungi</taxon>
        <taxon>Dikarya</taxon>
        <taxon>Basidiomycota</taxon>
        <taxon>Agaricomycotina</taxon>
        <taxon>Agaricomycetes</taxon>
        <taxon>Hymenochaetales</taxon>
        <taxon>Rickenellaceae</taxon>
        <taxon>Rickenella</taxon>
    </lineage>
</organism>
<sequence>MYCTGHDPTTSINLRSNSIFFWGTDHTTGITVTQCNRYSVVPRGCVSTLANQAWNPSYSKPRSKLTPAKVFHLRIFGFPDDGRT</sequence>
<reference evidence="1 2" key="1">
    <citation type="submission" date="2018-06" db="EMBL/GenBank/DDBJ databases">
        <title>A transcriptomic atlas of mushroom development highlights an independent origin of complex multicellularity.</title>
        <authorList>
            <consortium name="DOE Joint Genome Institute"/>
            <person name="Krizsan K."/>
            <person name="Almasi E."/>
            <person name="Merenyi Z."/>
            <person name="Sahu N."/>
            <person name="Viragh M."/>
            <person name="Koszo T."/>
            <person name="Mondo S."/>
            <person name="Kiss B."/>
            <person name="Balint B."/>
            <person name="Kues U."/>
            <person name="Barry K."/>
            <person name="Hegedus J.C."/>
            <person name="Henrissat B."/>
            <person name="Johnson J."/>
            <person name="Lipzen A."/>
            <person name="Ohm R."/>
            <person name="Nagy I."/>
            <person name="Pangilinan J."/>
            <person name="Yan J."/>
            <person name="Xiong Y."/>
            <person name="Grigoriev I.V."/>
            <person name="Hibbett D.S."/>
            <person name="Nagy L.G."/>
        </authorList>
    </citation>
    <scope>NUCLEOTIDE SEQUENCE [LARGE SCALE GENOMIC DNA]</scope>
    <source>
        <strain evidence="1 2">SZMC22713</strain>
    </source>
</reference>
<keyword evidence="2" id="KW-1185">Reference proteome</keyword>
<dbReference type="AlphaFoldDB" id="A0A4Y7Q2T6"/>
<gene>
    <name evidence="1" type="ORF">BD410DRAFT_790156</name>
</gene>
<accession>A0A4Y7Q2T6</accession>
<protein>
    <submittedName>
        <fullName evidence="1">Uncharacterized protein</fullName>
    </submittedName>
</protein>
<dbReference type="VEuPathDB" id="FungiDB:BD410DRAFT_790156"/>
<name>A0A4Y7Q2T6_9AGAM</name>